<dbReference type="VEuPathDB" id="MicrosporidiaDB:NCER_100237"/>
<dbReference type="PROSITE" id="PS50192">
    <property type="entry name" value="T_SNARE"/>
    <property type="match status" value="1"/>
</dbReference>
<reference evidence="3 4" key="1">
    <citation type="journal article" date="2015" name="Environ. Microbiol.">
        <title>Genome analyses suggest the presence of polyploidy and recent human-driven expansions in eight global populations of the honeybee pathogen Nosema ceranae.</title>
        <authorList>
            <person name="Pelin A."/>
            <person name="Selman M."/>
            <person name="Aris-Brosou S."/>
            <person name="Farinelli L."/>
            <person name="Corradi N."/>
        </authorList>
    </citation>
    <scope>NUCLEOTIDE SEQUENCE [LARGE SCALE GENOMIC DNA]</scope>
    <source>
        <strain evidence="3 4">PA08 1199</strain>
    </source>
</reference>
<feature type="domain" description="T-SNARE coiled-coil homology" evidence="2">
    <location>
        <begin position="2"/>
        <end position="64"/>
    </location>
</feature>
<dbReference type="GeneID" id="36320765"/>
<feature type="transmembrane region" description="Helical" evidence="1">
    <location>
        <begin position="72"/>
        <end position="92"/>
    </location>
</feature>
<dbReference type="SUPFAM" id="SSF58038">
    <property type="entry name" value="SNARE fusion complex"/>
    <property type="match status" value="1"/>
</dbReference>
<dbReference type="EMBL" id="JPQZ01000005">
    <property type="protein sequence ID" value="KKO76280.1"/>
    <property type="molecule type" value="Genomic_DNA"/>
</dbReference>
<dbReference type="Proteomes" id="UP000034350">
    <property type="component" value="Unassembled WGS sequence"/>
</dbReference>
<evidence type="ECO:0000313" key="4">
    <source>
        <dbReference type="Proteomes" id="UP000034350"/>
    </source>
</evidence>
<keyword evidence="1" id="KW-0812">Transmembrane</keyword>
<dbReference type="VEuPathDB" id="MicrosporidiaDB:AAJ76_5000118488"/>
<dbReference type="InterPro" id="IPR000727">
    <property type="entry name" value="T_SNARE_dom"/>
</dbReference>
<sequence>MRSYEQESDDEGTILRSRVQTLKHVALEISDVLKNQNKDLENLQPGFENKLLSIFKNVKLIKSVKPQYFKTWLYYIGGTFVLFMLFLILFVFT</sequence>
<keyword evidence="1" id="KW-0472">Membrane</keyword>
<dbReference type="RefSeq" id="XP_024332022.1">
    <property type="nucleotide sequence ID" value="XM_024475818.1"/>
</dbReference>
<dbReference type="AlphaFoldDB" id="A0A0F9WI69"/>
<dbReference type="OrthoDB" id="261831at2759"/>
<evidence type="ECO:0000256" key="1">
    <source>
        <dbReference type="SAM" id="Phobius"/>
    </source>
</evidence>
<comment type="caution">
    <text evidence="3">The sequence shown here is derived from an EMBL/GenBank/DDBJ whole genome shotgun (WGS) entry which is preliminary data.</text>
</comment>
<dbReference type="OMA" id="TWLYYIG"/>
<proteinExistence type="predicted"/>
<accession>A0A0F9WI69</accession>
<keyword evidence="4" id="KW-1185">Reference proteome</keyword>
<gene>
    <name evidence="3" type="ORF">AAJ76_5000118488</name>
</gene>
<dbReference type="VEuPathDB" id="MicrosporidiaDB:G9O61_00g008380"/>
<organism evidence="3 4">
    <name type="scientific">Vairimorpha ceranae</name>
    <dbReference type="NCBI Taxonomy" id="40302"/>
    <lineage>
        <taxon>Eukaryota</taxon>
        <taxon>Fungi</taxon>
        <taxon>Fungi incertae sedis</taxon>
        <taxon>Microsporidia</taxon>
        <taxon>Nosematidae</taxon>
        <taxon>Vairimorpha</taxon>
    </lineage>
</organism>
<evidence type="ECO:0000313" key="3">
    <source>
        <dbReference type="EMBL" id="KKO76280.1"/>
    </source>
</evidence>
<keyword evidence="1" id="KW-1133">Transmembrane helix</keyword>
<name>A0A0F9WI69_9MICR</name>
<evidence type="ECO:0000259" key="2">
    <source>
        <dbReference type="PROSITE" id="PS50192"/>
    </source>
</evidence>
<protein>
    <submittedName>
        <fullName evidence="3">Target snare coiled-coil region</fullName>
    </submittedName>
</protein>